<evidence type="ECO:0000313" key="9">
    <source>
        <dbReference type="Proteomes" id="UP001515780"/>
    </source>
</evidence>
<dbReference type="RefSeq" id="WP_166718805.1">
    <property type="nucleotide sequence ID" value="NZ_VWXC01000001.1"/>
</dbReference>
<dbReference type="PRINTS" id="PR00953">
    <property type="entry name" value="TYPE3IMRPROT"/>
</dbReference>
<dbReference type="NCBIfam" id="TIGR01401">
    <property type="entry name" value="fliR_like_III"/>
    <property type="match status" value="1"/>
</dbReference>
<evidence type="ECO:0000256" key="5">
    <source>
        <dbReference type="ARBA" id="ARBA00022989"/>
    </source>
</evidence>
<evidence type="ECO:0000256" key="1">
    <source>
        <dbReference type="ARBA" id="ARBA00004651"/>
    </source>
</evidence>
<keyword evidence="6 7" id="KW-0472">Membrane</keyword>
<keyword evidence="9" id="KW-1185">Reference proteome</keyword>
<dbReference type="Proteomes" id="UP001515780">
    <property type="component" value="Unassembled WGS sequence"/>
</dbReference>
<dbReference type="Pfam" id="PF01311">
    <property type="entry name" value="Bac_export_1"/>
    <property type="match status" value="1"/>
</dbReference>
<comment type="similarity">
    <text evidence="2 7">Belongs to the FliR/MopE/SpaR family.</text>
</comment>
<comment type="subcellular location">
    <subcellularLocation>
        <location evidence="1 7">Cell membrane</location>
        <topology evidence="1 7">Multi-pass membrane protein</topology>
    </subcellularLocation>
</comment>
<feature type="transmembrane region" description="Helical" evidence="7">
    <location>
        <begin position="12"/>
        <end position="34"/>
    </location>
</feature>
<evidence type="ECO:0000313" key="8">
    <source>
        <dbReference type="EMBL" id="NIG17360.1"/>
    </source>
</evidence>
<gene>
    <name evidence="8" type="ORF">F3J37_01535</name>
</gene>
<evidence type="ECO:0000256" key="7">
    <source>
        <dbReference type="RuleBase" id="RU362072"/>
    </source>
</evidence>
<evidence type="ECO:0000256" key="4">
    <source>
        <dbReference type="ARBA" id="ARBA00022692"/>
    </source>
</evidence>
<reference evidence="8 9" key="1">
    <citation type="journal article" date="2019" name="bioRxiv">
        <title>Bacteria contribute to plant secondary compound degradation in a generalist herbivore system.</title>
        <authorList>
            <person name="Francoeur C.B."/>
            <person name="Khadempour L."/>
            <person name="Moreira-Soto R.D."/>
            <person name="Gotting K."/>
            <person name="Book A.J."/>
            <person name="Pinto-Tomas A.A."/>
            <person name="Keefover-Ring K."/>
            <person name="Currie C.R."/>
        </authorList>
    </citation>
    <scope>NUCLEOTIDE SEQUENCE [LARGE SCALE GENOMIC DNA]</scope>
    <source>
        <strain evidence="8">Al-1710</strain>
    </source>
</reference>
<feature type="transmembrane region" description="Helical" evidence="7">
    <location>
        <begin position="80"/>
        <end position="97"/>
    </location>
</feature>
<accession>A0ABX0RI89</accession>
<organism evidence="8 9">
    <name type="scientific">Candidatus Pantoea communis</name>
    <dbReference type="NCBI Taxonomy" id="2608354"/>
    <lineage>
        <taxon>Bacteria</taxon>
        <taxon>Pseudomonadati</taxon>
        <taxon>Pseudomonadota</taxon>
        <taxon>Gammaproteobacteria</taxon>
        <taxon>Enterobacterales</taxon>
        <taxon>Erwiniaceae</taxon>
        <taxon>Pantoea</taxon>
    </lineage>
</organism>
<feature type="transmembrane region" description="Helical" evidence="7">
    <location>
        <begin position="188"/>
        <end position="211"/>
    </location>
</feature>
<evidence type="ECO:0000256" key="6">
    <source>
        <dbReference type="ARBA" id="ARBA00023136"/>
    </source>
</evidence>
<dbReference type="InterPro" id="IPR002010">
    <property type="entry name" value="T3SS_IM_R"/>
</dbReference>
<evidence type="ECO:0000256" key="2">
    <source>
        <dbReference type="ARBA" id="ARBA00009772"/>
    </source>
</evidence>
<name>A0ABX0RI89_9GAMM</name>
<keyword evidence="3 7" id="KW-1003">Cell membrane</keyword>
<proteinExistence type="inferred from homology"/>
<dbReference type="PANTHER" id="PTHR30065">
    <property type="entry name" value="FLAGELLAR BIOSYNTHETIC PROTEIN FLIR"/>
    <property type="match status" value="1"/>
</dbReference>
<feature type="transmembrane region" description="Helical" evidence="7">
    <location>
        <begin position="46"/>
        <end position="68"/>
    </location>
</feature>
<dbReference type="EMBL" id="VWXC01000001">
    <property type="protein sequence ID" value="NIG17360.1"/>
    <property type="molecule type" value="Genomic_DNA"/>
</dbReference>
<protein>
    <submittedName>
        <fullName evidence="8">EscT/YscT/HrcT family type III secretion system export apparatus protein</fullName>
    </submittedName>
</protein>
<feature type="transmembrane region" description="Helical" evidence="7">
    <location>
        <begin position="131"/>
        <end position="153"/>
    </location>
</feature>
<keyword evidence="4 7" id="KW-0812">Transmembrane</keyword>
<dbReference type="PANTHER" id="PTHR30065:SF1">
    <property type="entry name" value="SURFACE PRESENTATION OF ANTIGENS PROTEIN SPAR"/>
    <property type="match status" value="1"/>
</dbReference>
<dbReference type="InterPro" id="IPR006304">
    <property type="entry name" value="T3SS_SpaR/YscT"/>
</dbReference>
<feature type="transmembrane region" description="Helical" evidence="7">
    <location>
        <begin position="217"/>
        <end position="239"/>
    </location>
</feature>
<evidence type="ECO:0000256" key="3">
    <source>
        <dbReference type="ARBA" id="ARBA00022475"/>
    </source>
</evidence>
<sequence>MFTDIIGTLFQGMIAVALGIARIMPCLLLCPIFSFSTLRGMVRNGIVVSLALFVEPVIQPSISGLLLTPWAIVGLALKEIILGLLLGYLLALPFWLFNSVGSLFDSQRGALNAGELNPALGPDATPLGDILLRWSMVFLVMTFGLSLVTQVIWDSYRLWPVNQLLPGFTEEGFKQLLDQVSGFFTDTVLYAGPLVLMLLLIEFAVGIISIYSPQLQANVLSVPLKCLVGMLFFIVYLPILEHMAGVRFSALRDLIPHLHDLLTKEPS</sequence>
<comment type="caution">
    <text evidence="8">The sequence shown here is derived from an EMBL/GenBank/DDBJ whole genome shotgun (WGS) entry which is preliminary data.</text>
</comment>
<keyword evidence="5 7" id="KW-1133">Transmembrane helix</keyword>